<evidence type="ECO:0000313" key="4">
    <source>
        <dbReference type="Proteomes" id="UP000002051"/>
    </source>
</evidence>
<dbReference type="Proteomes" id="UP000002051">
    <property type="component" value="Chromosome 5"/>
</dbReference>
<organism evidence="2 4">
    <name type="scientific">Medicago truncatula</name>
    <name type="common">Barrel medic</name>
    <name type="synonym">Medicago tribuloides</name>
    <dbReference type="NCBI Taxonomy" id="3880"/>
    <lineage>
        <taxon>Eukaryota</taxon>
        <taxon>Viridiplantae</taxon>
        <taxon>Streptophyta</taxon>
        <taxon>Embryophyta</taxon>
        <taxon>Tracheophyta</taxon>
        <taxon>Spermatophyta</taxon>
        <taxon>Magnoliopsida</taxon>
        <taxon>eudicotyledons</taxon>
        <taxon>Gunneridae</taxon>
        <taxon>Pentapetalae</taxon>
        <taxon>rosids</taxon>
        <taxon>fabids</taxon>
        <taxon>Fabales</taxon>
        <taxon>Fabaceae</taxon>
        <taxon>Papilionoideae</taxon>
        <taxon>50 kb inversion clade</taxon>
        <taxon>NPAAA clade</taxon>
        <taxon>Hologalegina</taxon>
        <taxon>IRL clade</taxon>
        <taxon>Trifolieae</taxon>
        <taxon>Medicago</taxon>
    </lineage>
</organism>
<dbReference type="EnsemblPlants" id="KEH27873">
    <property type="protein sequence ID" value="KEH27873"/>
    <property type="gene ID" value="MTR_5g046145"/>
</dbReference>
<accession>A0A072UFK9</accession>
<evidence type="ECO:0000313" key="3">
    <source>
        <dbReference type="EnsemblPlants" id="KEH27873"/>
    </source>
</evidence>
<reference evidence="3" key="3">
    <citation type="submission" date="2015-04" db="UniProtKB">
        <authorList>
            <consortium name="EnsemblPlants"/>
        </authorList>
    </citation>
    <scope>IDENTIFICATION</scope>
    <source>
        <strain evidence="3">cv. Jemalong A17</strain>
    </source>
</reference>
<dbReference type="PANTHER" id="PTHR31569:SF4">
    <property type="entry name" value="SWIM-TYPE DOMAIN-CONTAINING PROTEIN"/>
    <property type="match status" value="1"/>
</dbReference>
<dbReference type="PANTHER" id="PTHR31569">
    <property type="entry name" value="SWIM-TYPE DOMAIN-CONTAINING PROTEIN"/>
    <property type="match status" value="1"/>
</dbReference>
<evidence type="ECO:0000256" key="1">
    <source>
        <dbReference type="SAM" id="MobiDB-lite"/>
    </source>
</evidence>
<sequence>MICNLQIRTLKSELDSCVPDFEIRTAPVHKLCSFSDYACTVFRYVAPVDAPNVNPPDIGSPNVSRLLLLEDAYYSGNAKYENPPPPSPKLEISLGGSKADDASPPIPHVVPPPFVAVCIKQREHFTTKHKFATRNDLLEWVREKARKLGFFTVIGNFDNDDICERGGSYAEYKRKSRREIAGSVKCECPFRMRGYLLTGGDWSLIVGDGKHNHDMTDVLKGHKTVGRLNPNERVHLEEMVDSNVPLRQMLTILKKRNRIGGPKCKLDCKVTDLKGKNGQAIKPGSVVKTVMAAWMDIVDSETEKAYIDNWTRFKVLYAKFPKFLEYVEKTILDPVKEKFVRFWVDKNLHMGNTTTNRAESAHAQLKK</sequence>
<name>A0A072UFK9_MEDTR</name>
<reference evidence="2 4" key="1">
    <citation type="journal article" date="2011" name="Nature">
        <title>The Medicago genome provides insight into the evolution of rhizobial symbioses.</title>
        <authorList>
            <person name="Young N.D."/>
            <person name="Debelle F."/>
            <person name="Oldroyd G.E."/>
            <person name="Geurts R."/>
            <person name="Cannon S.B."/>
            <person name="Udvardi M.K."/>
            <person name="Benedito V.A."/>
            <person name="Mayer K.F."/>
            <person name="Gouzy J."/>
            <person name="Schoof H."/>
            <person name="Van de Peer Y."/>
            <person name="Proost S."/>
            <person name="Cook D.R."/>
            <person name="Meyers B.C."/>
            <person name="Spannagl M."/>
            <person name="Cheung F."/>
            <person name="De Mita S."/>
            <person name="Krishnakumar V."/>
            <person name="Gundlach H."/>
            <person name="Zhou S."/>
            <person name="Mudge J."/>
            <person name="Bharti A.K."/>
            <person name="Murray J.D."/>
            <person name="Naoumkina M.A."/>
            <person name="Rosen B."/>
            <person name="Silverstein K.A."/>
            <person name="Tang H."/>
            <person name="Rombauts S."/>
            <person name="Zhao P.X."/>
            <person name="Zhou P."/>
            <person name="Barbe V."/>
            <person name="Bardou P."/>
            <person name="Bechner M."/>
            <person name="Bellec A."/>
            <person name="Berger A."/>
            <person name="Berges H."/>
            <person name="Bidwell S."/>
            <person name="Bisseling T."/>
            <person name="Choisne N."/>
            <person name="Couloux A."/>
            <person name="Denny R."/>
            <person name="Deshpande S."/>
            <person name="Dai X."/>
            <person name="Doyle J.J."/>
            <person name="Dudez A.M."/>
            <person name="Farmer A.D."/>
            <person name="Fouteau S."/>
            <person name="Franken C."/>
            <person name="Gibelin C."/>
            <person name="Gish J."/>
            <person name="Goldstein S."/>
            <person name="Gonzalez A.J."/>
            <person name="Green P.J."/>
            <person name="Hallab A."/>
            <person name="Hartog M."/>
            <person name="Hua A."/>
            <person name="Humphray S.J."/>
            <person name="Jeong D.H."/>
            <person name="Jing Y."/>
            <person name="Jocker A."/>
            <person name="Kenton S.M."/>
            <person name="Kim D.J."/>
            <person name="Klee K."/>
            <person name="Lai H."/>
            <person name="Lang C."/>
            <person name="Lin S."/>
            <person name="Macmil S.L."/>
            <person name="Magdelenat G."/>
            <person name="Matthews L."/>
            <person name="McCorrison J."/>
            <person name="Monaghan E.L."/>
            <person name="Mun J.H."/>
            <person name="Najar F.Z."/>
            <person name="Nicholson C."/>
            <person name="Noirot C."/>
            <person name="O'Bleness M."/>
            <person name="Paule C.R."/>
            <person name="Poulain J."/>
            <person name="Prion F."/>
            <person name="Qin B."/>
            <person name="Qu C."/>
            <person name="Retzel E.F."/>
            <person name="Riddle C."/>
            <person name="Sallet E."/>
            <person name="Samain S."/>
            <person name="Samson N."/>
            <person name="Sanders I."/>
            <person name="Saurat O."/>
            <person name="Scarpelli C."/>
            <person name="Schiex T."/>
            <person name="Segurens B."/>
            <person name="Severin A.J."/>
            <person name="Sherrier D.J."/>
            <person name="Shi R."/>
            <person name="Sims S."/>
            <person name="Singer S.R."/>
            <person name="Sinharoy S."/>
            <person name="Sterck L."/>
            <person name="Viollet A."/>
            <person name="Wang B.B."/>
            <person name="Wang K."/>
            <person name="Wang M."/>
            <person name="Wang X."/>
            <person name="Warfsmann J."/>
            <person name="Weissenbach J."/>
            <person name="White D.D."/>
            <person name="White J.D."/>
            <person name="Wiley G.B."/>
            <person name="Wincker P."/>
            <person name="Xing Y."/>
            <person name="Yang L."/>
            <person name="Yao Z."/>
            <person name="Ying F."/>
            <person name="Zhai J."/>
            <person name="Zhou L."/>
            <person name="Zuber A."/>
            <person name="Denarie J."/>
            <person name="Dixon R.A."/>
            <person name="May G.D."/>
            <person name="Schwartz D.C."/>
            <person name="Rogers J."/>
            <person name="Quetier F."/>
            <person name="Town C.D."/>
            <person name="Roe B.A."/>
        </authorList>
    </citation>
    <scope>NUCLEOTIDE SEQUENCE [LARGE SCALE GENOMIC DNA]</scope>
    <source>
        <strain evidence="2">A17</strain>
        <strain evidence="3 4">cv. Jemalong A17</strain>
    </source>
</reference>
<keyword evidence="4" id="KW-1185">Reference proteome</keyword>
<gene>
    <name evidence="2" type="ordered locus">MTR_5g046145</name>
</gene>
<evidence type="ECO:0000313" key="2">
    <source>
        <dbReference type="EMBL" id="KEH27873.1"/>
    </source>
</evidence>
<dbReference type="AlphaFoldDB" id="A0A072UFK9"/>
<dbReference type="HOGENOM" id="CLU_755171_0_0_1"/>
<dbReference type="InterPro" id="IPR052579">
    <property type="entry name" value="Zinc_finger_SWIM"/>
</dbReference>
<protein>
    <submittedName>
        <fullName evidence="2 3">Uncharacterized protein</fullName>
    </submittedName>
</protein>
<reference evidence="2 4" key="2">
    <citation type="journal article" date="2014" name="BMC Genomics">
        <title>An improved genome release (version Mt4.0) for the model legume Medicago truncatula.</title>
        <authorList>
            <person name="Tang H."/>
            <person name="Krishnakumar V."/>
            <person name="Bidwell S."/>
            <person name="Rosen B."/>
            <person name="Chan A."/>
            <person name="Zhou S."/>
            <person name="Gentzbittel L."/>
            <person name="Childs K.L."/>
            <person name="Yandell M."/>
            <person name="Gundlach H."/>
            <person name="Mayer K.F."/>
            <person name="Schwartz D.C."/>
            <person name="Town C.D."/>
        </authorList>
    </citation>
    <scope>GENOME REANNOTATION</scope>
    <source>
        <strain evidence="2">A17</strain>
        <strain evidence="3 4">cv. Jemalong A17</strain>
    </source>
</reference>
<dbReference type="STRING" id="3880.A0A072UFK9"/>
<proteinExistence type="predicted"/>
<feature type="region of interest" description="Disordered" evidence="1">
    <location>
        <begin position="78"/>
        <end position="98"/>
    </location>
</feature>
<dbReference type="EMBL" id="CM001221">
    <property type="protein sequence ID" value="KEH27873.1"/>
    <property type="molecule type" value="Genomic_DNA"/>
</dbReference>